<reference evidence="2 3" key="1">
    <citation type="submission" date="2015-03" db="EMBL/GenBank/DDBJ databases">
        <authorList>
            <person name="Morales-Cruz A."/>
            <person name="Amrine K.C."/>
            <person name="Cantu D."/>
        </authorList>
    </citation>
    <scope>NUCLEOTIDE SEQUENCE [LARGE SCALE GENOMIC DNA]</scope>
    <source>
        <strain evidence="2">DS831</strain>
    </source>
</reference>
<feature type="region of interest" description="Disordered" evidence="1">
    <location>
        <begin position="1"/>
        <end position="41"/>
    </location>
</feature>
<gene>
    <name evidence="2" type="ORF">UCDDS831_g02437</name>
</gene>
<name>A0A0G2EQX0_9PEZI</name>
<protein>
    <recommendedName>
        <fullName evidence="4">BTB domain-containing protein</fullName>
    </recommendedName>
</protein>
<reference evidence="2 3" key="2">
    <citation type="submission" date="2015-05" db="EMBL/GenBank/DDBJ databases">
        <title>Distinctive expansion of gene families associated with plant cell wall degradation and secondary metabolism in the genomes of grapevine trunk pathogens.</title>
        <authorList>
            <person name="Lawrence D.P."/>
            <person name="Travadon R."/>
            <person name="Rolshausen P.E."/>
            <person name="Baumgartner K."/>
        </authorList>
    </citation>
    <scope>NUCLEOTIDE SEQUENCE [LARGE SCALE GENOMIC DNA]</scope>
    <source>
        <strain evidence="2">DS831</strain>
    </source>
</reference>
<sequence length="232" mass="26334">MDLPTSQYRNMADDDADPAHKSKKRRTQSPTTGIDPETMITDIDPEGDVLFYFERPGQGEALRVCSKVMKLLSPVFRAMLGPHFREGQKLSQATTEEPTVIPLPDDDFVSMKTICEALHYKGTVPPANWITFARLVDKYDTKDAMRFTSEAWLAEELCKKGPSDKLWYQEHPEELLLAAHLLDTPRAFRTASLALMRRHNTHYLDLAPLLLEEHPLPYSVLGEQPLRLISSA</sequence>
<accession>A0A0G2EQX0</accession>
<comment type="caution">
    <text evidence="2">The sequence shown here is derived from an EMBL/GenBank/DDBJ whole genome shotgun (WGS) entry which is preliminary data.</text>
</comment>
<dbReference type="AlphaFoldDB" id="A0A0G2EQX0"/>
<dbReference type="EMBL" id="LAQI01000058">
    <property type="protein sequence ID" value="KKY24541.1"/>
    <property type="molecule type" value="Genomic_DNA"/>
</dbReference>
<dbReference type="InterPro" id="IPR011333">
    <property type="entry name" value="SKP1/BTB/POZ_sf"/>
</dbReference>
<dbReference type="Proteomes" id="UP000034182">
    <property type="component" value="Unassembled WGS sequence"/>
</dbReference>
<evidence type="ECO:0008006" key="4">
    <source>
        <dbReference type="Google" id="ProtNLM"/>
    </source>
</evidence>
<dbReference type="Gene3D" id="3.30.710.10">
    <property type="entry name" value="Potassium Channel Kv1.1, Chain A"/>
    <property type="match status" value="1"/>
</dbReference>
<evidence type="ECO:0000256" key="1">
    <source>
        <dbReference type="SAM" id="MobiDB-lite"/>
    </source>
</evidence>
<evidence type="ECO:0000313" key="2">
    <source>
        <dbReference type="EMBL" id="KKY24541.1"/>
    </source>
</evidence>
<organism evidence="2 3">
    <name type="scientific">Diplodia seriata</name>
    <dbReference type="NCBI Taxonomy" id="420778"/>
    <lineage>
        <taxon>Eukaryota</taxon>
        <taxon>Fungi</taxon>
        <taxon>Dikarya</taxon>
        <taxon>Ascomycota</taxon>
        <taxon>Pezizomycotina</taxon>
        <taxon>Dothideomycetes</taxon>
        <taxon>Dothideomycetes incertae sedis</taxon>
        <taxon>Botryosphaeriales</taxon>
        <taxon>Botryosphaeriaceae</taxon>
        <taxon>Diplodia</taxon>
    </lineage>
</organism>
<proteinExistence type="predicted"/>
<evidence type="ECO:0000313" key="3">
    <source>
        <dbReference type="Proteomes" id="UP000034182"/>
    </source>
</evidence>